<proteinExistence type="predicted"/>
<accession>A0A1G5J4W4</accession>
<protein>
    <recommendedName>
        <fullName evidence="3">DUF4157 domain-containing protein</fullName>
    </recommendedName>
</protein>
<dbReference type="Proteomes" id="UP000199354">
    <property type="component" value="Unassembled WGS sequence"/>
</dbReference>
<dbReference type="EMBL" id="FMVF01000012">
    <property type="protein sequence ID" value="SCY83001.1"/>
    <property type="molecule type" value="Genomic_DNA"/>
</dbReference>
<gene>
    <name evidence="1" type="ORF">SAMN02927903_02525</name>
</gene>
<evidence type="ECO:0000313" key="1">
    <source>
        <dbReference type="EMBL" id="SCY83001.1"/>
    </source>
</evidence>
<evidence type="ECO:0008006" key="3">
    <source>
        <dbReference type="Google" id="ProtNLM"/>
    </source>
</evidence>
<dbReference type="STRING" id="490189.SAMN02927903_02525"/>
<keyword evidence="2" id="KW-1185">Reference proteome</keyword>
<evidence type="ECO:0000313" key="2">
    <source>
        <dbReference type="Proteomes" id="UP000199354"/>
    </source>
</evidence>
<organism evidence="1 2">
    <name type="scientific">Flavobacterium caeni</name>
    <dbReference type="NCBI Taxonomy" id="490189"/>
    <lineage>
        <taxon>Bacteria</taxon>
        <taxon>Pseudomonadati</taxon>
        <taxon>Bacteroidota</taxon>
        <taxon>Flavobacteriia</taxon>
        <taxon>Flavobacteriales</taxon>
        <taxon>Flavobacteriaceae</taxon>
        <taxon>Flavobacterium</taxon>
    </lineage>
</organism>
<dbReference type="AlphaFoldDB" id="A0A1G5J4W4"/>
<name>A0A1G5J4W4_9FLAO</name>
<dbReference type="RefSeq" id="WP_091144524.1">
    <property type="nucleotide sequence ID" value="NZ_FMVF01000012.1"/>
</dbReference>
<reference evidence="1 2" key="1">
    <citation type="submission" date="2016-10" db="EMBL/GenBank/DDBJ databases">
        <authorList>
            <person name="de Groot N.N."/>
        </authorList>
    </citation>
    <scope>NUCLEOTIDE SEQUENCE [LARGE SCALE GENOMIC DNA]</scope>
    <source>
        <strain evidence="1 2">CGMCC 1.7031</strain>
    </source>
</reference>
<dbReference type="OrthoDB" id="1027344at2"/>
<sequence>MFLIVSKYLLPKGFSGMAIFPFVILRRNEQKSDAVMVNHERIHIRQQMELLVVFFYLWYGVEFLCRWVQYRSKDKAYRNISFEREAYQNEKDPGYLKRRSFWSFWNYV</sequence>